<comment type="caution">
    <text evidence="3">The sequence shown here is derived from an EMBL/GenBank/DDBJ whole genome shotgun (WGS) entry which is preliminary data.</text>
</comment>
<dbReference type="CDD" id="cd23669">
    <property type="entry name" value="GH55_SacteLam55A-like"/>
    <property type="match status" value="1"/>
</dbReference>
<evidence type="ECO:0000259" key="2">
    <source>
        <dbReference type="SMART" id="SM00458"/>
    </source>
</evidence>
<organism evidence="3 4">
    <name type="scientific">Nonomuraea aridisoli</name>
    <dbReference type="NCBI Taxonomy" id="2070368"/>
    <lineage>
        <taxon>Bacteria</taxon>
        <taxon>Bacillati</taxon>
        <taxon>Actinomycetota</taxon>
        <taxon>Actinomycetes</taxon>
        <taxon>Streptosporangiales</taxon>
        <taxon>Streptosporangiaceae</taxon>
        <taxon>Nonomuraea</taxon>
    </lineage>
</organism>
<dbReference type="InterPro" id="IPR012334">
    <property type="entry name" value="Pectin_lyas_fold"/>
</dbReference>
<feature type="signal peptide" evidence="1">
    <location>
        <begin position="1"/>
        <end position="36"/>
    </location>
</feature>
<dbReference type="PANTHER" id="PTHR40469">
    <property type="entry name" value="SECRETED GLYCOSYL HYDROLASE"/>
    <property type="match status" value="1"/>
</dbReference>
<dbReference type="InterPro" id="IPR035992">
    <property type="entry name" value="Ricin_B-like_lectins"/>
</dbReference>
<name>A0A2W2DPS0_9ACTN</name>
<dbReference type="Pfam" id="PF00652">
    <property type="entry name" value="Ricin_B_lectin"/>
    <property type="match status" value="2"/>
</dbReference>
<dbReference type="SMART" id="SM00458">
    <property type="entry name" value="RICIN"/>
    <property type="match status" value="2"/>
</dbReference>
<dbReference type="CDD" id="cd00161">
    <property type="entry name" value="beta-trefoil_Ricin-like"/>
    <property type="match status" value="1"/>
</dbReference>
<dbReference type="Gene3D" id="2.160.20.10">
    <property type="entry name" value="Single-stranded right-handed beta-helix, Pectin lyase-like"/>
    <property type="match status" value="1"/>
</dbReference>
<dbReference type="PANTHER" id="PTHR40469:SF2">
    <property type="entry name" value="GALACTOSE-BINDING DOMAIN-LIKE SUPERFAMILY PROTEIN"/>
    <property type="match status" value="1"/>
</dbReference>
<dbReference type="Proteomes" id="UP000249304">
    <property type="component" value="Unassembled WGS sequence"/>
</dbReference>
<evidence type="ECO:0000313" key="4">
    <source>
        <dbReference type="Proteomes" id="UP000249304"/>
    </source>
</evidence>
<sequence>MSTEYARDVHPSRRRMRSYGLVMAATAMAAMGSLTAAPASATTAATTATPVTAMAAPPSGSTTVVNKNSGKCVDAFAAATANGTAVQQYRCNDTDAQLWRFQPTDSGYYRVGSAIDPAQVWDDKDVSPSDGGQIQLWSYSNGANQQWKPVDEGNGFYHFVNRFSGKCLDVPAASTADSVRLQQYTCNGSAAQSFSMGAPAAPAPAPGTPDLGPNVLVFDPSTSAATVQSAVNGVFGKQERNQFGGQRYALLFKPGSYDVNVNVGFYTQVLGLGLSPDDVTINGTVHAEADWFDGNATQNFWRGAENLSVTPPNASDRWAVSQAAPYRRMHLRGNLALDDGGWSSGGLIADSKIDGRVNSGSQQQWLTRGSQIGGWSGDNWNHVFAGVGGAPATSFPTPSYTTVGTTPVIREKPFLYVDQAGDYRVFVPALRRDAQGASWTSGTTAGSSIPIGDFFIAKPGNTAADLNAALEAGKNLLFTPGVYHLTDTIKVTRPDTVVLGLGLATLQADNGVMAMSVADVDGVKVAGLLIEAGTTKSPVLMQVGPAGSGASHADNSTSLHDVYFRIGGPIAGKAAQSLVINSSDVIGDHMWLWRADHSDNDHPGTVGWTTNPADTGLVVNGDDVTMYGLFVEHYQKYQVIWNGDGGRTYFFQNELPYDPPTQSAWMNGATKGYAAYKVADSVTQHEAWGLGSYAFFNVNPAVVEAHSFEVPDKPDVKFHSLITVSLGGKGTISHVVNNTGAAANSGSTESTLKNYPAGSTGTITNRASGKCIGAAGGNTVNGTAVDLYSCVGDATQQWTVSSDGSIRTAGKCLDVANSATNDGAKVQLYDCNGSAAQKWYFTPAFDIVNPHADKCLDLTGNSTADFTKVQLWSCTGASNQKWAAPSGLPSAAS</sequence>
<feature type="chain" id="PRO_5038486185" evidence="1">
    <location>
        <begin position="37"/>
        <end position="893"/>
    </location>
</feature>
<evidence type="ECO:0000256" key="1">
    <source>
        <dbReference type="SAM" id="SignalP"/>
    </source>
</evidence>
<protein>
    <submittedName>
        <fullName evidence="3">Coagulation factor 5/8 type domain-containing protein</fullName>
    </submittedName>
</protein>
<feature type="domain" description="Ricin B lectin" evidence="2">
    <location>
        <begin position="59"/>
        <end position="197"/>
    </location>
</feature>
<keyword evidence="4" id="KW-1185">Reference proteome</keyword>
<dbReference type="Gene3D" id="2.80.10.50">
    <property type="match status" value="4"/>
</dbReference>
<dbReference type="InterPro" id="IPR000772">
    <property type="entry name" value="Ricin_B_lectin"/>
</dbReference>
<proteinExistence type="predicted"/>
<accession>A0A2W2DPS0</accession>
<feature type="domain" description="Ricin B lectin" evidence="2">
    <location>
        <begin position="758"/>
        <end position="885"/>
    </location>
</feature>
<dbReference type="EMBL" id="POUD01000190">
    <property type="protein sequence ID" value="PZG12311.1"/>
    <property type="molecule type" value="Genomic_DNA"/>
</dbReference>
<dbReference type="OrthoDB" id="2479530at2"/>
<dbReference type="AlphaFoldDB" id="A0A2W2DPS0"/>
<dbReference type="InterPro" id="IPR059186">
    <property type="entry name" value="SACTE_4363"/>
</dbReference>
<reference evidence="3 4" key="1">
    <citation type="submission" date="2018-01" db="EMBL/GenBank/DDBJ databases">
        <title>Draft genome sequence of Nonomuraea sp. KC333.</title>
        <authorList>
            <person name="Sahin N."/>
            <person name="Saygin H."/>
            <person name="Ay H."/>
        </authorList>
    </citation>
    <scope>NUCLEOTIDE SEQUENCE [LARGE SCALE GENOMIC DNA]</scope>
    <source>
        <strain evidence="3 4">KC333</strain>
    </source>
</reference>
<dbReference type="SUPFAM" id="SSF50370">
    <property type="entry name" value="Ricin B-like lectins"/>
    <property type="match status" value="2"/>
</dbReference>
<dbReference type="PROSITE" id="PS50231">
    <property type="entry name" value="RICIN_B_LECTIN"/>
    <property type="match status" value="2"/>
</dbReference>
<evidence type="ECO:0000313" key="3">
    <source>
        <dbReference type="EMBL" id="PZG12311.1"/>
    </source>
</evidence>
<keyword evidence="1" id="KW-0732">Signal</keyword>
<gene>
    <name evidence="3" type="ORF">C1J01_33130</name>
</gene>
<dbReference type="RefSeq" id="WP_146615812.1">
    <property type="nucleotide sequence ID" value="NZ_POUD01000190.1"/>
</dbReference>